<dbReference type="InterPro" id="IPR036770">
    <property type="entry name" value="Ankyrin_rpt-contain_sf"/>
</dbReference>
<evidence type="ECO:0000256" key="4">
    <source>
        <dbReference type="ARBA" id="ARBA00023043"/>
    </source>
</evidence>
<protein>
    <recommendedName>
        <fullName evidence="7">RING-type domain-containing protein</fullName>
    </recommendedName>
</protein>
<keyword evidence="4 5" id="KW-0040">ANK repeat</keyword>
<organism evidence="8 9">
    <name type="scientific">Pomacea canaliculata</name>
    <name type="common">Golden apple snail</name>
    <dbReference type="NCBI Taxonomy" id="400727"/>
    <lineage>
        <taxon>Eukaryota</taxon>
        <taxon>Metazoa</taxon>
        <taxon>Spiralia</taxon>
        <taxon>Lophotrochozoa</taxon>
        <taxon>Mollusca</taxon>
        <taxon>Gastropoda</taxon>
        <taxon>Caenogastropoda</taxon>
        <taxon>Architaenioglossa</taxon>
        <taxon>Ampullarioidea</taxon>
        <taxon>Ampullariidae</taxon>
        <taxon>Pomacea</taxon>
    </lineage>
</organism>
<dbReference type="GO" id="GO:0051059">
    <property type="term" value="F:NF-kappaB binding"/>
    <property type="evidence" value="ECO:0007669"/>
    <property type="project" value="TreeGrafter"/>
</dbReference>
<dbReference type="Proteomes" id="UP000245119">
    <property type="component" value="Linkage Group LG2"/>
</dbReference>
<dbReference type="InterPro" id="IPR002110">
    <property type="entry name" value="Ankyrin_rpt"/>
</dbReference>
<dbReference type="Gene3D" id="1.25.40.20">
    <property type="entry name" value="Ankyrin repeat-containing domain"/>
    <property type="match status" value="2"/>
</dbReference>
<evidence type="ECO:0000259" key="7">
    <source>
        <dbReference type="PROSITE" id="PS50089"/>
    </source>
</evidence>
<accession>A0A2T7PPZ8</accession>
<sequence>METLWGNFSETSLEEETATVTQMLSTTYVQSFNVGSTSCADLLMRLLGLTLAGGSGDSDGDPRVRQLFLSIQRRDSGTMRRMIETDRGLLTAVCKDFTPLGYASYIGGIGLMDTLLELGADLELRDPKGRTPLLNATEGKEPEAAFHLIDKGANVNASNKKQQTALHFAAIRDMPAVIQRLLLCGADINAGANVNAIDIYGITPLHLAMGKVPKQDQGSEGLDKDLTSDERIRIACLLIDNGAVIDVCDYSGRTPMHFAQTDVQRAIQQYIDGQRLGGLWSRGFDLSDLGLSSFGKQQDVALMQDLLKGVSLQCPSCDRVSDVTLQPCGHKSVCRKCADTVTSCPVCHVDIEEKEVDNTDDENSEEKKKE</sequence>
<dbReference type="STRING" id="400727.A0A2T7PPZ8"/>
<dbReference type="EMBL" id="PZQS01000002">
    <property type="protein sequence ID" value="PVD35499.1"/>
    <property type="molecule type" value="Genomic_DNA"/>
</dbReference>
<dbReference type="OrthoDB" id="20872at2759"/>
<keyword evidence="1" id="KW-0677">Repeat</keyword>
<dbReference type="Gene3D" id="3.30.40.10">
    <property type="entry name" value="Zinc/RING finger domain, C3HC4 (zinc finger)"/>
    <property type="match status" value="1"/>
</dbReference>
<gene>
    <name evidence="8" type="ORF">C0Q70_02462</name>
</gene>
<evidence type="ECO:0000256" key="3">
    <source>
        <dbReference type="ARBA" id="ARBA00022833"/>
    </source>
</evidence>
<evidence type="ECO:0000256" key="1">
    <source>
        <dbReference type="ARBA" id="ARBA00022737"/>
    </source>
</evidence>
<dbReference type="SMART" id="SM00248">
    <property type="entry name" value="ANK"/>
    <property type="match status" value="4"/>
</dbReference>
<keyword evidence="2 6" id="KW-0479">Metal-binding</keyword>
<dbReference type="SUPFAM" id="SSF48403">
    <property type="entry name" value="Ankyrin repeat"/>
    <property type="match status" value="1"/>
</dbReference>
<evidence type="ECO:0000313" key="8">
    <source>
        <dbReference type="EMBL" id="PVD35499.1"/>
    </source>
</evidence>
<dbReference type="PANTHER" id="PTHR46680:SF3">
    <property type="entry name" value="NF-KAPPA-B INHIBITOR CACTUS"/>
    <property type="match status" value="1"/>
</dbReference>
<evidence type="ECO:0000256" key="5">
    <source>
        <dbReference type="PROSITE-ProRule" id="PRU00023"/>
    </source>
</evidence>
<dbReference type="PANTHER" id="PTHR46680">
    <property type="entry name" value="NF-KAPPA-B INHIBITOR ALPHA"/>
    <property type="match status" value="1"/>
</dbReference>
<keyword evidence="2 6" id="KW-0863">Zinc-finger</keyword>
<proteinExistence type="predicted"/>
<dbReference type="GO" id="GO:0071356">
    <property type="term" value="P:cellular response to tumor necrosis factor"/>
    <property type="evidence" value="ECO:0007669"/>
    <property type="project" value="TreeGrafter"/>
</dbReference>
<dbReference type="Pfam" id="PF13920">
    <property type="entry name" value="zf-C3HC4_3"/>
    <property type="match status" value="1"/>
</dbReference>
<dbReference type="PROSITE" id="PS50088">
    <property type="entry name" value="ANK_REPEAT"/>
    <property type="match status" value="3"/>
</dbReference>
<evidence type="ECO:0000256" key="6">
    <source>
        <dbReference type="PROSITE-ProRule" id="PRU00175"/>
    </source>
</evidence>
<keyword evidence="9" id="KW-1185">Reference proteome</keyword>
<reference evidence="8 9" key="1">
    <citation type="submission" date="2018-04" db="EMBL/GenBank/DDBJ databases">
        <title>The genome of golden apple snail Pomacea canaliculata provides insight into stress tolerance and invasive adaptation.</title>
        <authorList>
            <person name="Liu C."/>
            <person name="Liu B."/>
            <person name="Ren Y."/>
            <person name="Zhang Y."/>
            <person name="Wang H."/>
            <person name="Li S."/>
            <person name="Jiang F."/>
            <person name="Yin L."/>
            <person name="Zhang G."/>
            <person name="Qian W."/>
            <person name="Fan W."/>
        </authorList>
    </citation>
    <scope>NUCLEOTIDE SEQUENCE [LARGE SCALE GENOMIC DNA]</scope>
    <source>
        <strain evidence="8">SZHN2017</strain>
        <tissue evidence="8">Muscle</tissue>
    </source>
</reference>
<name>A0A2T7PPZ8_POMCA</name>
<dbReference type="GO" id="GO:0008270">
    <property type="term" value="F:zinc ion binding"/>
    <property type="evidence" value="ECO:0007669"/>
    <property type="project" value="UniProtKB-KW"/>
</dbReference>
<evidence type="ECO:0000256" key="2">
    <source>
        <dbReference type="ARBA" id="ARBA00022771"/>
    </source>
</evidence>
<dbReference type="Pfam" id="PF12796">
    <property type="entry name" value="Ank_2"/>
    <property type="match status" value="1"/>
</dbReference>
<feature type="repeat" description="ANK" evidence="5">
    <location>
        <begin position="128"/>
        <end position="160"/>
    </location>
</feature>
<dbReference type="SMART" id="SM00184">
    <property type="entry name" value="RING"/>
    <property type="match status" value="1"/>
</dbReference>
<feature type="repeat" description="ANK" evidence="5">
    <location>
        <begin position="161"/>
        <end position="193"/>
    </location>
</feature>
<dbReference type="InterPro" id="IPR001841">
    <property type="entry name" value="Znf_RING"/>
</dbReference>
<comment type="caution">
    <text evidence="8">The sequence shown here is derived from an EMBL/GenBank/DDBJ whole genome shotgun (WGS) entry which is preliminary data.</text>
</comment>
<evidence type="ECO:0000313" key="9">
    <source>
        <dbReference type="Proteomes" id="UP000245119"/>
    </source>
</evidence>
<dbReference type="InterPro" id="IPR051070">
    <property type="entry name" value="NF-kappa-B_inhibitor"/>
</dbReference>
<feature type="repeat" description="ANK" evidence="5">
    <location>
        <begin position="95"/>
        <end position="127"/>
    </location>
</feature>
<dbReference type="PROSITE" id="PS50089">
    <property type="entry name" value="ZF_RING_2"/>
    <property type="match status" value="1"/>
</dbReference>
<dbReference type="PROSITE" id="PS50297">
    <property type="entry name" value="ANK_REP_REGION"/>
    <property type="match status" value="3"/>
</dbReference>
<keyword evidence="3" id="KW-0862">Zinc</keyword>
<dbReference type="AlphaFoldDB" id="A0A2T7PPZ8"/>
<feature type="domain" description="RING-type" evidence="7">
    <location>
        <begin position="314"/>
        <end position="348"/>
    </location>
</feature>
<dbReference type="GO" id="GO:0005829">
    <property type="term" value="C:cytosol"/>
    <property type="evidence" value="ECO:0007669"/>
    <property type="project" value="TreeGrafter"/>
</dbReference>
<dbReference type="InterPro" id="IPR013083">
    <property type="entry name" value="Znf_RING/FYVE/PHD"/>
</dbReference>